<organism evidence="1 2">
    <name type="scientific">Candidatus Nitrosocosmicus oleophilus</name>
    <dbReference type="NCBI Taxonomy" id="1353260"/>
    <lineage>
        <taxon>Archaea</taxon>
        <taxon>Nitrososphaerota</taxon>
        <taxon>Nitrososphaeria</taxon>
        <taxon>Nitrososphaerales</taxon>
        <taxon>Nitrososphaeraceae</taxon>
        <taxon>Candidatus Nitrosocosmicus</taxon>
    </lineage>
</organism>
<dbReference type="GeneID" id="60420382"/>
<reference evidence="2" key="1">
    <citation type="submission" date="2015-10" db="EMBL/GenBank/DDBJ databases">
        <title>Niche specialization of a soil ammonia-oxidizing archaeon, Candidatus Nitrosocosmicus oleophilus.</title>
        <authorList>
            <person name="Jung M.-Y."/>
            <person name="Rhee S.-K."/>
        </authorList>
    </citation>
    <scope>NUCLEOTIDE SEQUENCE [LARGE SCALE GENOMIC DNA]</scope>
    <source>
        <strain evidence="2">MY3</strain>
    </source>
</reference>
<dbReference type="EMBL" id="CP012850">
    <property type="protein sequence ID" value="ALI34387.1"/>
    <property type="molecule type" value="Genomic_DNA"/>
</dbReference>
<dbReference type="OrthoDB" id="197823at2157"/>
<dbReference type="InterPro" id="IPR015943">
    <property type="entry name" value="WD40/YVTN_repeat-like_dom_sf"/>
</dbReference>
<dbReference type="AlphaFoldDB" id="A0A654LTN3"/>
<sequence>MTTILASLQNSLLVVDSSKDGWRVREHLKGLSPSSLALDSQNSKRAYCGTFDNGLWKTDDGGDTWEKTSLNTSGCNIMSLATSPMEKGEKEFDKLFVGMEPSIIYSSIDGSSIWEKIDEFNKLPSSSAWSFPPRPWTHHVRWIEPDVNNKDYIFVAIEAGALIKSTDGGKSWKDKVKDGPYDTHTLRTHKKVPQRLYSAAGDGYFESRDYGNTWYRENKGLGNHTYLYGVAVNSDDPSNIVVSAASNAWKSHAIQDLETFVYRRDSNGENQEWTLSNNGLPESKGTVISILQANPKIKDEFYCLNNRGIYSSVDSGISWNVLDIPWSREYCLQHPWALVVRG</sequence>
<dbReference type="RefSeq" id="WP_196817059.1">
    <property type="nucleotide sequence ID" value="NZ_CP012850.1"/>
</dbReference>
<dbReference type="PANTHER" id="PTHR43739:SF5">
    <property type="entry name" value="EXO-ALPHA-SIALIDASE"/>
    <property type="match status" value="1"/>
</dbReference>
<evidence type="ECO:0000313" key="2">
    <source>
        <dbReference type="Proteomes" id="UP000058925"/>
    </source>
</evidence>
<name>A0A654LTN3_9ARCH</name>
<dbReference type="GO" id="GO:0010411">
    <property type="term" value="P:xyloglucan metabolic process"/>
    <property type="evidence" value="ECO:0007669"/>
    <property type="project" value="TreeGrafter"/>
</dbReference>
<accession>A0A654LTN3</accession>
<dbReference type="Proteomes" id="UP000058925">
    <property type="component" value="Chromosome"/>
</dbReference>
<gene>
    <name evidence="1" type="primary">hcf136</name>
    <name evidence="1" type="ORF">NMY3_00173</name>
</gene>
<keyword evidence="2" id="KW-1185">Reference proteome</keyword>
<dbReference type="Gene3D" id="2.130.10.10">
    <property type="entry name" value="YVTN repeat-like/Quinoprotein amine dehydrogenase"/>
    <property type="match status" value="1"/>
</dbReference>
<dbReference type="KEGG" id="taa:NMY3_00173"/>
<protein>
    <submittedName>
        <fullName evidence="1">Ycf48-like protein</fullName>
    </submittedName>
</protein>
<dbReference type="SUPFAM" id="SSF110296">
    <property type="entry name" value="Oligoxyloglucan reducing end-specific cellobiohydrolase"/>
    <property type="match status" value="1"/>
</dbReference>
<dbReference type="PANTHER" id="PTHR43739">
    <property type="entry name" value="XYLOGLUCANASE (EUROFUNG)"/>
    <property type="match status" value="1"/>
</dbReference>
<evidence type="ECO:0000313" key="1">
    <source>
        <dbReference type="EMBL" id="ALI34387.1"/>
    </source>
</evidence>
<proteinExistence type="predicted"/>
<dbReference type="InterPro" id="IPR052025">
    <property type="entry name" value="Xyloglucanase_GH74"/>
</dbReference>